<dbReference type="EMBL" id="AY915744">
    <property type="protein sequence ID" value="AAX30965.2"/>
    <property type="molecule type" value="mRNA"/>
</dbReference>
<feature type="region of interest" description="Disordered" evidence="1">
    <location>
        <begin position="47"/>
        <end position="72"/>
    </location>
</feature>
<protein>
    <submittedName>
        <fullName evidence="2">SJCHGC09657 protein</fullName>
    </submittedName>
</protein>
<proteinExistence type="evidence at transcript level"/>
<feature type="non-terminal residue" evidence="2">
    <location>
        <position position="72"/>
    </location>
</feature>
<reference evidence="2" key="1">
    <citation type="submission" date="2005-01" db="EMBL/GenBank/DDBJ databases">
        <authorList>
            <person name="Han Z."/>
        </authorList>
    </citation>
    <scope>NUCLEOTIDE SEQUENCE</scope>
</reference>
<name>Q5BR71_SCHJA</name>
<accession>Q5BR71</accession>
<evidence type="ECO:0000313" key="2">
    <source>
        <dbReference type="EMBL" id="AAX30965.2"/>
    </source>
</evidence>
<reference evidence="2" key="2">
    <citation type="journal article" date="2006" name="PLoS Pathog.">
        <title>New perspectives on host-parasite interplay by comparative transcriptomic and proteomic analyses of Schistosoma japonicum.</title>
        <authorList>
            <person name="Liu F."/>
            <person name="Lu J."/>
            <person name="Hu W."/>
            <person name="Wang S.Y."/>
            <person name="Cui S.J."/>
            <person name="Chi M."/>
            <person name="Yan Q."/>
            <person name="Wang X.R."/>
            <person name="Song H.D."/>
            <person name="Xu X.N."/>
            <person name="Wang J.J."/>
            <person name="Zhang X.L."/>
            <person name="Zhang X."/>
            <person name="Wang Z.Q."/>
            <person name="Xue C.L."/>
            <person name="Brindley P.J."/>
            <person name="McManus D.P."/>
            <person name="Yang P.Y."/>
            <person name="Feng Z."/>
            <person name="Chen Z."/>
            <person name="Han Z.G."/>
        </authorList>
    </citation>
    <scope>NUCLEOTIDE SEQUENCE</scope>
</reference>
<organism evidence="2">
    <name type="scientific">Schistosoma japonicum</name>
    <name type="common">Blood fluke</name>
    <dbReference type="NCBI Taxonomy" id="6182"/>
    <lineage>
        <taxon>Eukaryota</taxon>
        <taxon>Metazoa</taxon>
        <taxon>Spiralia</taxon>
        <taxon>Lophotrochozoa</taxon>
        <taxon>Platyhelminthes</taxon>
        <taxon>Trematoda</taxon>
        <taxon>Digenea</taxon>
        <taxon>Strigeidida</taxon>
        <taxon>Schistosomatoidea</taxon>
        <taxon>Schistosomatidae</taxon>
        <taxon>Schistosoma</taxon>
    </lineage>
</organism>
<evidence type="ECO:0000256" key="1">
    <source>
        <dbReference type="SAM" id="MobiDB-lite"/>
    </source>
</evidence>
<dbReference type="AlphaFoldDB" id="Q5BR71"/>
<sequence length="72" mass="7704">MATAAGTLRPVHRTDPKAGARCFSWSPMRVQGPSTWAILHCTSWPQQRAGLEEGQPGQDPAPRLGLEPGVLA</sequence>